<proteinExistence type="predicted"/>
<protein>
    <submittedName>
        <fullName evidence="3">ATP phosphoribosyltransferase regulatory subunit HisZ</fullName>
    </submittedName>
</protein>
<dbReference type="AlphaFoldDB" id="A0AAN0VJ38"/>
<evidence type="ECO:0000259" key="2">
    <source>
        <dbReference type="Pfam" id="PF13393"/>
    </source>
</evidence>
<organism evidence="3 4">
    <name type="scientific">Planktomarina temperata RCA23</name>
    <dbReference type="NCBI Taxonomy" id="666509"/>
    <lineage>
        <taxon>Bacteria</taxon>
        <taxon>Pseudomonadati</taxon>
        <taxon>Pseudomonadota</taxon>
        <taxon>Alphaproteobacteria</taxon>
        <taxon>Rhodobacterales</taxon>
        <taxon>Paracoccaceae</taxon>
        <taxon>Planktomarina</taxon>
    </lineage>
</organism>
<dbReference type="GO" id="GO:0004821">
    <property type="term" value="F:histidine-tRNA ligase activity"/>
    <property type="evidence" value="ECO:0007669"/>
    <property type="project" value="TreeGrafter"/>
</dbReference>
<dbReference type="KEGG" id="ptp:RCA23_c21110"/>
<dbReference type="InterPro" id="IPR004516">
    <property type="entry name" value="HisRS/HisZ"/>
</dbReference>
<reference evidence="3 4" key="1">
    <citation type="journal article" date="2014" name="ISME J.">
        <title>Adaptation of an abundant Roseobacter RCA organism to pelagic systems revealed by genomic and transcriptomic analyses.</title>
        <authorList>
            <person name="Voget S."/>
            <person name="Wemheuer B."/>
            <person name="Brinkhoff T."/>
            <person name="Vollmers J."/>
            <person name="Dietrich S."/>
            <person name="Giebel H.A."/>
            <person name="Beardsley C."/>
            <person name="Sardemann C."/>
            <person name="Bakenhus I."/>
            <person name="Billerbeck S."/>
            <person name="Daniel R."/>
            <person name="Simon M."/>
        </authorList>
    </citation>
    <scope>NUCLEOTIDE SEQUENCE [LARGE SCALE GENOMIC DNA]</scope>
    <source>
        <strain evidence="3 4">RCA23</strain>
    </source>
</reference>
<accession>A0AAN0VJ38</accession>
<feature type="binding site" evidence="1">
    <location>
        <begin position="62"/>
        <end position="64"/>
    </location>
    <ligand>
        <name>L-histidine</name>
        <dbReference type="ChEBI" id="CHEBI:57595"/>
    </ligand>
</feature>
<evidence type="ECO:0000313" key="3">
    <source>
        <dbReference type="EMBL" id="AII87642.1"/>
    </source>
</evidence>
<evidence type="ECO:0000313" key="4">
    <source>
        <dbReference type="Proteomes" id="UP000028680"/>
    </source>
</evidence>
<dbReference type="InterPro" id="IPR041715">
    <property type="entry name" value="HisRS-like_core"/>
</dbReference>
<dbReference type="NCBIfam" id="NF008952">
    <property type="entry name" value="PRK12295.1-5"/>
    <property type="match status" value="1"/>
</dbReference>
<feature type="binding site" evidence="1">
    <location>
        <position position="89"/>
    </location>
    <ligand>
        <name>L-histidine</name>
        <dbReference type="ChEBI" id="CHEBI:57595"/>
    </ligand>
</feature>
<dbReference type="Gene3D" id="3.30.930.10">
    <property type="entry name" value="Bira Bifunctional Protein, Domain 2"/>
    <property type="match status" value="1"/>
</dbReference>
<feature type="binding site" evidence="1">
    <location>
        <begin position="290"/>
        <end position="291"/>
    </location>
    <ligand>
        <name>L-histidine</name>
        <dbReference type="ChEBI" id="CHEBI:57595"/>
    </ligand>
</feature>
<evidence type="ECO:0000256" key="1">
    <source>
        <dbReference type="PIRSR" id="PIRSR001549-1"/>
    </source>
</evidence>
<keyword evidence="3" id="KW-0808">Transferase</keyword>
<gene>
    <name evidence="3" type="primary">hisZ</name>
    <name evidence="3" type="ORF">RCA23_c21110</name>
</gene>
<dbReference type="EMBL" id="CP003984">
    <property type="protein sequence ID" value="AII87642.1"/>
    <property type="molecule type" value="Genomic_DNA"/>
</dbReference>
<sequence>MSQLRAETARLLGVFEATGAVRVEADILQPADVLLDLYGEDIRARAYVTSDPLRGEQMLRPDFTVPVVQRHMAVSAEPARYTYAGPVFRYQDSATGRAAQSEQVGYEVFDRSAPEAIEAEVFGLFHRILAPLDLTASTGDVGLLRAAIDGLTTSDARKAALRRHIWRPLRFQSLLARFSQPVAPKVLGAGGQQIGLRSAQDVQERLAQLQEEAAAPPIPPAEIEALTDLLSIRGKLPEALELLQALTRRLPSIGPAVAHMAARIKALDAAGVDVAQIGFEAAYGLTAMEYYDGFVFGFYAAEPGWPAIASGGRYDALTRVLGQGRAVPAVGGIIRPEYSLRAEAGSAS</sequence>
<dbReference type="Proteomes" id="UP000028680">
    <property type="component" value="Chromosome"/>
</dbReference>
<dbReference type="Pfam" id="PF13393">
    <property type="entry name" value="tRNA-synt_His"/>
    <property type="match status" value="1"/>
</dbReference>
<dbReference type="RefSeq" id="WP_044050323.1">
    <property type="nucleotide sequence ID" value="NZ_CP003984.1"/>
</dbReference>
<dbReference type="GO" id="GO:0016757">
    <property type="term" value="F:glycosyltransferase activity"/>
    <property type="evidence" value="ECO:0007669"/>
    <property type="project" value="UniProtKB-KW"/>
</dbReference>
<dbReference type="GO" id="GO:0005737">
    <property type="term" value="C:cytoplasm"/>
    <property type="evidence" value="ECO:0007669"/>
    <property type="project" value="InterPro"/>
</dbReference>
<feature type="binding site" evidence="1">
    <location>
        <position position="103"/>
    </location>
    <ligand>
        <name>L-histidine</name>
        <dbReference type="ChEBI" id="CHEBI:57595"/>
    </ligand>
</feature>
<dbReference type="GO" id="GO:0006427">
    <property type="term" value="P:histidyl-tRNA aminoacylation"/>
    <property type="evidence" value="ECO:0007669"/>
    <property type="project" value="TreeGrafter"/>
</dbReference>
<dbReference type="PANTHER" id="PTHR43707:SF1">
    <property type="entry name" value="HISTIDINE--TRNA LIGASE, MITOCHONDRIAL-RELATED"/>
    <property type="match status" value="1"/>
</dbReference>
<feature type="domain" description="Class II Histidinyl-tRNA synthetase (HisRS)-like catalytic core" evidence="2">
    <location>
        <begin position="6"/>
        <end position="332"/>
    </location>
</feature>
<keyword evidence="3" id="KW-0328">Glycosyltransferase</keyword>
<name>A0AAN0VJ38_9RHOB</name>
<dbReference type="SUPFAM" id="SSF55681">
    <property type="entry name" value="Class II aaRS and biotin synthetases"/>
    <property type="match status" value="1"/>
</dbReference>
<dbReference type="PIRSF" id="PIRSF001549">
    <property type="entry name" value="His-tRNA_synth"/>
    <property type="match status" value="1"/>
</dbReference>
<dbReference type="GeneID" id="93367845"/>
<dbReference type="InterPro" id="IPR045864">
    <property type="entry name" value="aa-tRNA-synth_II/BPL/LPL"/>
</dbReference>
<dbReference type="PANTHER" id="PTHR43707">
    <property type="entry name" value="HISTIDYL-TRNA SYNTHETASE"/>
    <property type="match status" value="1"/>
</dbReference>
<keyword evidence="4" id="KW-1185">Reference proteome</keyword>
<feature type="binding site" evidence="1">
    <location>
        <position position="107"/>
    </location>
    <ligand>
        <name>L-histidine</name>
        <dbReference type="ChEBI" id="CHEBI:57595"/>
    </ligand>
</feature>